<gene>
    <name evidence="2" type="ORF">LTR36_009559</name>
</gene>
<name>A0AAV9JVN9_9PEZI</name>
<proteinExistence type="predicted"/>
<organism evidence="2 3">
    <name type="scientific">Oleoguttula mirabilis</name>
    <dbReference type="NCBI Taxonomy" id="1507867"/>
    <lineage>
        <taxon>Eukaryota</taxon>
        <taxon>Fungi</taxon>
        <taxon>Dikarya</taxon>
        <taxon>Ascomycota</taxon>
        <taxon>Pezizomycotina</taxon>
        <taxon>Dothideomycetes</taxon>
        <taxon>Dothideomycetidae</taxon>
        <taxon>Mycosphaerellales</taxon>
        <taxon>Teratosphaeriaceae</taxon>
        <taxon>Oleoguttula</taxon>
    </lineage>
</organism>
<keyword evidence="3" id="KW-1185">Reference proteome</keyword>
<evidence type="ECO:0000256" key="1">
    <source>
        <dbReference type="SAM" id="MobiDB-lite"/>
    </source>
</evidence>
<dbReference type="Proteomes" id="UP001324427">
    <property type="component" value="Unassembled WGS sequence"/>
</dbReference>
<dbReference type="EMBL" id="JAVFHQ010000007">
    <property type="protein sequence ID" value="KAK4548648.1"/>
    <property type="molecule type" value="Genomic_DNA"/>
</dbReference>
<evidence type="ECO:0000313" key="2">
    <source>
        <dbReference type="EMBL" id="KAK4548648.1"/>
    </source>
</evidence>
<protein>
    <submittedName>
        <fullName evidence="2">Uncharacterized protein</fullName>
    </submittedName>
</protein>
<feature type="region of interest" description="Disordered" evidence="1">
    <location>
        <begin position="77"/>
        <end position="98"/>
    </location>
</feature>
<dbReference type="AlphaFoldDB" id="A0AAV9JVN9"/>
<comment type="caution">
    <text evidence="2">The sequence shown here is derived from an EMBL/GenBank/DDBJ whole genome shotgun (WGS) entry which is preliminary data.</text>
</comment>
<evidence type="ECO:0000313" key="3">
    <source>
        <dbReference type="Proteomes" id="UP001324427"/>
    </source>
</evidence>
<reference evidence="2 3" key="1">
    <citation type="submission" date="2021-11" db="EMBL/GenBank/DDBJ databases">
        <title>Black yeast isolated from Biological Soil Crust.</title>
        <authorList>
            <person name="Kurbessoian T."/>
        </authorList>
    </citation>
    <scope>NUCLEOTIDE SEQUENCE [LARGE SCALE GENOMIC DNA]</scope>
    <source>
        <strain evidence="2 3">CCFEE 5522</strain>
    </source>
</reference>
<accession>A0AAV9JVN9</accession>
<sequence length="98" mass="10243">MSLTKTVLALGALGGFSALLVTGVTADHKTLGVGTPSSSAIANRFAAFDAAAFDTRGAVNHKPLKVEKRAAYDEHSIGGLRKKMRQESPMGQAGAEWE</sequence>